<dbReference type="InterPro" id="IPR001841">
    <property type="entry name" value="Znf_RING"/>
</dbReference>
<dbReference type="CDD" id="cd23128">
    <property type="entry name" value="RING-HC_MIP1-like"/>
    <property type="match status" value="1"/>
</dbReference>
<dbReference type="GO" id="GO:0008270">
    <property type="term" value="F:zinc ion binding"/>
    <property type="evidence" value="ECO:0007669"/>
    <property type="project" value="UniProtKB-KW"/>
</dbReference>
<keyword evidence="1" id="KW-0863">Zinc-finger</keyword>
<dbReference type="Pfam" id="PF13920">
    <property type="entry name" value="zf-C3HC4_3"/>
    <property type="match status" value="1"/>
</dbReference>
<dbReference type="Gene3D" id="3.30.40.10">
    <property type="entry name" value="Zinc/RING finger domain, C3HC4 (zinc finger)"/>
    <property type="match status" value="1"/>
</dbReference>
<keyword evidence="1" id="KW-0479">Metal-binding</keyword>
<dbReference type="PROSITE" id="PS50089">
    <property type="entry name" value="ZF_RING_2"/>
    <property type="match status" value="1"/>
</dbReference>
<evidence type="ECO:0000313" key="5">
    <source>
        <dbReference type="EMBL" id="KZV43102.1"/>
    </source>
</evidence>
<dbReference type="InterPro" id="IPR046934">
    <property type="entry name" value="PIR2-like"/>
</dbReference>
<dbReference type="PANTHER" id="PTHR46405">
    <property type="entry name" value="OS05G0141500 PROTEIN"/>
    <property type="match status" value="1"/>
</dbReference>
<dbReference type="AlphaFoldDB" id="A0A2Z7C8N9"/>
<feature type="coiled-coil region" evidence="2">
    <location>
        <begin position="532"/>
        <end position="601"/>
    </location>
</feature>
<dbReference type="PANTHER" id="PTHR46405:SF9">
    <property type="entry name" value="E3 UBIQUITIN-PROTEIN LIGASE RF298"/>
    <property type="match status" value="1"/>
</dbReference>
<evidence type="ECO:0000256" key="3">
    <source>
        <dbReference type="SAM" id="MobiDB-lite"/>
    </source>
</evidence>
<name>A0A2Z7C8N9_9LAMI</name>
<dbReference type="InterPro" id="IPR013083">
    <property type="entry name" value="Znf_RING/FYVE/PHD"/>
</dbReference>
<evidence type="ECO:0000313" key="6">
    <source>
        <dbReference type="Proteomes" id="UP000250235"/>
    </source>
</evidence>
<dbReference type="Pfam" id="PF20235">
    <property type="entry name" value="PIR2-like_helical"/>
    <property type="match status" value="1"/>
</dbReference>
<accession>A0A2Z7C8N9</accession>
<feature type="coiled-coil region" evidence="2">
    <location>
        <begin position="630"/>
        <end position="735"/>
    </location>
</feature>
<feature type="domain" description="RING-type" evidence="4">
    <location>
        <begin position="784"/>
        <end position="824"/>
    </location>
</feature>
<sequence length="838" mass="92368">MGEHGKIEGINEGPSTGLVKEKGSRNKRKFLPNLSIDIPVDVTTLSRTEFPRHDMLQEKFRTALSNLGSLIARSADTSEEQEFEEFQQANWENPIACQLEELLTNNLLATFRSAIKQVAECGYTEEAAEWAVLNSGLYHGIKDAVTNVVDGALALLSEKEFSTSNHPLFGGLQNLVDYTILEMIHVLREVRPALTITEAMWYLLISDMNLVNACVMEGVTSGSSCVPESPVESSVATISQSKDGGSVNSHLCSKTCNDPRQLMPHAQSSQFGSPISVPVHQIPNSNPHAEEIAGVVKEGSVAPQEVKGKFSAITREKIQTSSQSMTVDERSGGSKKGPSGSSKRDLLRQKTFQFEKSYKGHDVEGSLKAKVAAWGSMVLDKSSKSQSGSSSVATKGTYSKLTGIIDSSAEGKHHLSSNSQHDGPGVLPVKDPVFALPAVISKSSVSTIPDPISLSNGDPHVSGSLKSADYFSGIPYDETLQKYLPQDDRDETILILAPHKRALERELQGWTHWANDKVMQAARRLGSDQGELKLLRQEKEETEKLNKERQSSEENTLKRLSEMENALSNASGQIEMANSAVRRLGEENSLLKKKMEDAKSQALRAAFNLQEAVQREQDVLKKSQLWNAEKGLMQEQLTDLKRQVAELNNQLEKAKVQVDQFKVLMKQEEREKIKALNCIDSLRQKKEDDDALTKEEEDKIKQMGEQNLQKCKEAIKNLESVISELRLESDKSEIAALNVGYGSCLTGGEDASTFPGLQLPKITKRLAVFQENFGAGSVRPERECIMCMTEEISVVFLPCAHQVLCGQCNNLHDKQGMNDCPSCRSTIEKRISVGYCVN</sequence>
<protein>
    <recommendedName>
        <fullName evidence="4">RING-type domain-containing protein</fullName>
    </recommendedName>
</protein>
<proteinExistence type="predicted"/>
<evidence type="ECO:0000256" key="2">
    <source>
        <dbReference type="SAM" id="Coils"/>
    </source>
</evidence>
<keyword evidence="1" id="KW-0862">Zinc</keyword>
<dbReference type="InterPro" id="IPR046527">
    <property type="entry name" value="PIR2-like_helical"/>
</dbReference>
<feature type="region of interest" description="Disordered" evidence="3">
    <location>
        <begin position="312"/>
        <end position="347"/>
    </location>
</feature>
<dbReference type="SUPFAM" id="SSF57850">
    <property type="entry name" value="RING/U-box"/>
    <property type="match status" value="1"/>
</dbReference>
<keyword evidence="2" id="KW-0175">Coiled coil</keyword>
<dbReference type="Proteomes" id="UP000250235">
    <property type="component" value="Unassembled WGS sequence"/>
</dbReference>
<gene>
    <name evidence="5" type="ORF">F511_04494</name>
</gene>
<reference evidence="5 6" key="1">
    <citation type="journal article" date="2015" name="Proc. Natl. Acad. Sci. U.S.A.">
        <title>The resurrection genome of Boea hygrometrica: A blueprint for survival of dehydration.</title>
        <authorList>
            <person name="Xiao L."/>
            <person name="Yang G."/>
            <person name="Zhang L."/>
            <person name="Yang X."/>
            <person name="Zhao S."/>
            <person name="Ji Z."/>
            <person name="Zhou Q."/>
            <person name="Hu M."/>
            <person name="Wang Y."/>
            <person name="Chen M."/>
            <person name="Xu Y."/>
            <person name="Jin H."/>
            <person name="Xiao X."/>
            <person name="Hu G."/>
            <person name="Bao F."/>
            <person name="Hu Y."/>
            <person name="Wan P."/>
            <person name="Li L."/>
            <person name="Deng X."/>
            <person name="Kuang T."/>
            <person name="Xiang C."/>
            <person name="Zhu J.K."/>
            <person name="Oliver M.J."/>
            <person name="He Y."/>
        </authorList>
    </citation>
    <scope>NUCLEOTIDE SEQUENCE [LARGE SCALE GENOMIC DNA]</scope>
    <source>
        <strain evidence="6">cv. XS01</strain>
    </source>
</reference>
<dbReference type="EMBL" id="KQ998209">
    <property type="protein sequence ID" value="KZV43102.1"/>
    <property type="molecule type" value="Genomic_DNA"/>
</dbReference>
<dbReference type="OrthoDB" id="774873at2759"/>
<evidence type="ECO:0000256" key="1">
    <source>
        <dbReference type="PROSITE-ProRule" id="PRU00175"/>
    </source>
</evidence>
<evidence type="ECO:0000259" key="4">
    <source>
        <dbReference type="PROSITE" id="PS50089"/>
    </source>
</evidence>
<organism evidence="5 6">
    <name type="scientific">Dorcoceras hygrometricum</name>
    <dbReference type="NCBI Taxonomy" id="472368"/>
    <lineage>
        <taxon>Eukaryota</taxon>
        <taxon>Viridiplantae</taxon>
        <taxon>Streptophyta</taxon>
        <taxon>Embryophyta</taxon>
        <taxon>Tracheophyta</taxon>
        <taxon>Spermatophyta</taxon>
        <taxon>Magnoliopsida</taxon>
        <taxon>eudicotyledons</taxon>
        <taxon>Gunneridae</taxon>
        <taxon>Pentapetalae</taxon>
        <taxon>asterids</taxon>
        <taxon>lamiids</taxon>
        <taxon>Lamiales</taxon>
        <taxon>Gesneriaceae</taxon>
        <taxon>Didymocarpoideae</taxon>
        <taxon>Trichosporeae</taxon>
        <taxon>Loxocarpinae</taxon>
        <taxon>Dorcoceras</taxon>
    </lineage>
</organism>
<feature type="region of interest" description="Disordered" evidence="3">
    <location>
        <begin position="1"/>
        <end position="24"/>
    </location>
</feature>
<keyword evidence="6" id="KW-1185">Reference proteome</keyword>